<dbReference type="AlphaFoldDB" id="A0A0J8G2L8"/>
<evidence type="ECO:0000256" key="4">
    <source>
        <dbReference type="ARBA" id="ARBA00022692"/>
    </source>
</evidence>
<evidence type="ECO:0000256" key="3">
    <source>
        <dbReference type="ARBA" id="ARBA00022519"/>
    </source>
</evidence>
<comment type="caution">
    <text evidence="10">The sequence shown here is derived from an EMBL/GenBank/DDBJ whole genome shotgun (WGS) entry which is preliminary data.</text>
</comment>
<dbReference type="Pfam" id="PF12821">
    <property type="entry name" value="ThrE_2"/>
    <property type="match status" value="1"/>
</dbReference>
<evidence type="ECO:0000259" key="9">
    <source>
        <dbReference type="Pfam" id="PF12821"/>
    </source>
</evidence>
<dbReference type="InterPro" id="IPR050539">
    <property type="entry name" value="ThrE_Dicarb/AminoAcid_Exp"/>
</dbReference>
<dbReference type="PANTHER" id="PTHR34390">
    <property type="entry name" value="UPF0442 PROTEIN YJJB-RELATED"/>
    <property type="match status" value="1"/>
</dbReference>
<reference evidence="10 11" key="1">
    <citation type="submission" date="2015-06" db="EMBL/GenBank/DDBJ databases">
        <title>Draft genome sequence of the purine-degrading Clostridium cylindrosporum HC-1 (DSM 605).</title>
        <authorList>
            <person name="Poehlein A."/>
            <person name="Schiel-Bengelsdorf B."/>
            <person name="Bengelsdorf F."/>
            <person name="Daniel R."/>
            <person name="Duerre P."/>
        </authorList>
    </citation>
    <scope>NUCLEOTIDE SEQUENCE [LARGE SCALE GENOMIC DNA]</scope>
    <source>
        <strain evidence="10 11">DSM 605</strain>
    </source>
</reference>
<keyword evidence="5 8" id="KW-1133">Transmembrane helix</keyword>
<dbReference type="PANTHER" id="PTHR34390:SF1">
    <property type="entry name" value="SUCCINATE TRANSPORTER SUBUNIT YJJB-RELATED"/>
    <property type="match status" value="1"/>
</dbReference>
<dbReference type="STRING" id="1121307.CLCY_3c02370"/>
<evidence type="ECO:0000256" key="2">
    <source>
        <dbReference type="ARBA" id="ARBA00022475"/>
    </source>
</evidence>
<accession>A0A0J8G2L8</accession>
<organism evidence="10 11">
    <name type="scientific">Clostridium cylindrosporum DSM 605</name>
    <dbReference type="NCBI Taxonomy" id="1121307"/>
    <lineage>
        <taxon>Bacteria</taxon>
        <taxon>Bacillati</taxon>
        <taxon>Bacillota</taxon>
        <taxon>Clostridia</taxon>
        <taxon>Eubacteriales</taxon>
        <taxon>Clostridiaceae</taxon>
        <taxon>Clostridium</taxon>
    </lineage>
</organism>
<dbReference type="Proteomes" id="UP000036756">
    <property type="component" value="Unassembled WGS sequence"/>
</dbReference>
<keyword evidence="11" id="KW-1185">Reference proteome</keyword>
<evidence type="ECO:0000256" key="6">
    <source>
        <dbReference type="ARBA" id="ARBA00023136"/>
    </source>
</evidence>
<keyword evidence="6 8" id="KW-0472">Membrane</keyword>
<dbReference type="GO" id="GO:0005886">
    <property type="term" value="C:plasma membrane"/>
    <property type="evidence" value="ECO:0007669"/>
    <property type="project" value="UniProtKB-SubCell"/>
</dbReference>
<comment type="subcellular location">
    <subcellularLocation>
        <location evidence="1">Cell membrane</location>
        <topology evidence="1">Multi-pass membrane protein</topology>
    </subcellularLocation>
</comment>
<dbReference type="RefSeq" id="WP_048570605.1">
    <property type="nucleotide sequence ID" value="NZ_LFVU01000026.1"/>
</dbReference>
<feature type="transmembrane region" description="Helical" evidence="8">
    <location>
        <begin position="116"/>
        <end position="138"/>
    </location>
</feature>
<keyword evidence="4 8" id="KW-0812">Transmembrane</keyword>
<dbReference type="InterPro" id="IPR024528">
    <property type="entry name" value="ThrE_2"/>
</dbReference>
<dbReference type="GO" id="GO:0015744">
    <property type="term" value="P:succinate transport"/>
    <property type="evidence" value="ECO:0007669"/>
    <property type="project" value="TreeGrafter"/>
</dbReference>
<gene>
    <name evidence="10" type="ORF">CLCY_3c02370</name>
</gene>
<sequence>MDWFMQGIGSFLAAVGISVVFNAPAKFLVNCGVLGIMGWMTSYILIKNSVNIYPASFAGAFIVGILAHVLASYFKMPTILFNVAGIIPLVPGGMAYEAMHSIASNKYIEGLQYAANVSVLSAVIVVGLVFADVLIKLISSIKYRLKRVV</sequence>
<name>A0A0J8G2L8_CLOCY</name>
<evidence type="ECO:0000256" key="8">
    <source>
        <dbReference type="SAM" id="Phobius"/>
    </source>
</evidence>
<feature type="transmembrane region" description="Helical" evidence="8">
    <location>
        <begin position="6"/>
        <end position="22"/>
    </location>
</feature>
<evidence type="ECO:0000256" key="7">
    <source>
        <dbReference type="ARBA" id="ARBA00034125"/>
    </source>
</evidence>
<evidence type="ECO:0000313" key="10">
    <source>
        <dbReference type="EMBL" id="KMT21966.1"/>
    </source>
</evidence>
<feature type="transmembrane region" description="Helical" evidence="8">
    <location>
        <begin position="27"/>
        <end position="46"/>
    </location>
</feature>
<evidence type="ECO:0000256" key="1">
    <source>
        <dbReference type="ARBA" id="ARBA00004651"/>
    </source>
</evidence>
<comment type="similarity">
    <text evidence="7">Belongs to the ThrE exporter (TC 2.A.79) family.</text>
</comment>
<dbReference type="PATRIC" id="fig|1121307.3.peg.1590"/>
<feature type="domain" description="Threonine/Serine exporter ThrE" evidence="9">
    <location>
        <begin position="7"/>
        <end position="133"/>
    </location>
</feature>
<keyword evidence="2" id="KW-1003">Cell membrane</keyword>
<proteinExistence type="inferred from homology"/>
<evidence type="ECO:0000256" key="5">
    <source>
        <dbReference type="ARBA" id="ARBA00022989"/>
    </source>
</evidence>
<dbReference type="EMBL" id="LFVU01000026">
    <property type="protein sequence ID" value="KMT21966.1"/>
    <property type="molecule type" value="Genomic_DNA"/>
</dbReference>
<feature type="transmembrane region" description="Helical" evidence="8">
    <location>
        <begin position="78"/>
        <end position="96"/>
    </location>
</feature>
<protein>
    <recommendedName>
        <fullName evidence="9">Threonine/Serine exporter ThrE domain-containing protein</fullName>
    </recommendedName>
</protein>
<keyword evidence="3" id="KW-0997">Cell inner membrane</keyword>
<feature type="transmembrane region" description="Helical" evidence="8">
    <location>
        <begin position="52"/>
        <end position="71"/>
    </location>
</feature>
<evidence type="ECO:0000313" key="11">
    <source>
        <dbReference type="Proteomes" id="UP000036756"/>
    </source>
</evidence>